<organism evidence="2 3">
    <name type="scientific">Sphingobacterium mizutaii NBRC 14946 = DSM 11724</name>
    <dbReference type="NCBI Taxonomy" id="1220576"/>
    <lineage>
        <taxon>Bacteria</taxon>
        <taxon>Pseudomonadati</taxon>
        <taxon>Bacteroidota</taxon>
        <taxon>Sphingobacteriia</taxon>
        <taxon>Sphingobacteriales</taxon>
        <taxon>Sphingobacteriaceae</taxon>
        <taxon>Sphingobacterium</taxon>
    </lineage>
</organism>
<dbReference type="Pfam" id="PF17127">
    <property type="entry name" value="DUF5106"/>
    <property type="match status" value="1"/>
</dbReference>
<accession>A0ABQ0W1K5</accession>
<gene>
    <name evidence="2" type="ORF">SMI01S_14340</name>
</gene>
<sequence length="329" mass="37250">MAQYFLLLVYNKLNMKINNILTLGFLAGLLLVTACNQKSNSNNNDAEIINDLPANAAYAPPKAPDNIQGEEAKITYVFNHFWDNFNFRDTSKVFDPNYGEQAVADYIGHFPLVQPDTLKEGIEALFNEAKIENSVFEFFKFQFDNYLANPNSPMRNDLYYETFLDYLIGSGKLSPEEKIKYETLLPLLRKNKPGTLAADFNFLTPDGTTSSLNAIKAPFTMLIFYEPGCSNCEETIGQIKSNPGFNAVLEKGALKILALYPDGNKEIWESYQKNIPSNWINGLDEDQTVVTKGLYMIKATPTIYLMDENKKVILKDSNLNQVVQFFQNI</sequence>
<proteinExistence type="predicted"/>
<dbReference type="Proteomes" id="UP000321676">
    <property type="component" value="Unassembled WGS sequence"/>
</dbReference>
<dbReference type="InterPro" id="IPR036249">
    <property type="entry name" value="Thioredoxin-like_sf"/>
</dbReference>
<dbReference type="InterPro" id="IPR033395">
    <property type="entry name" value="DUF5106"/>
</dbReference>
<keyword evidence="3" id="KW-1185">Reference proteome</keyword>
<name>A0ABQ0W1K5_9SPHI</name>
<dbReference type="SUPFAM" id="SSF52833">
    <property type="entry name" value="Thioredoxin-like"/>
    <property type="match status" value="1"/>
</dbReference>
<protein>
    <recommendedName>
        <fullName evidence="1">DUF5106 domain-containing protein</fullName>
    </recommendedName>
</protein>
<evidence type="ECO:0000259" key="1">
    <source>
        <dbReference type="Pfam" id="PF17127"/>
    </source>
</evidence>
<dbReference type="Gene3D" id="3.40.30.10">
    <property type="entry name" value="Glutaredoxin"/>
    <property type="match status" value="1"/>
</dbReference>
<evidence type="ECO:0000313" key="3">
    <source>
        <dbReference type="Proteomes" id="UP000321676"/>
    </source>
</evidence>
<evidence type="ECO:0000313" key="2">
    <source>
        <dbReference type="EMBL" id="GEM67828.1"/>
    </source>
</evidence>
<comment type="caution">
    <text evidence="2">The sequence shown here is derived from an EMBL/GenBank/DDBJ whole genome shotgun (WGS) entry which is preliminary data.</text>
</comment>
<feature type="domain" description="DUF5106" evidence="1">
    <location>
        <begin position="36"/>
        <end position="191"/>
    </location>
</feature>
<dbReference type="EMBL" id="BJXH01000009">
    <property type="protein sequence ID" value="GEM67828.1"/>
    <property type="molecule type" value="Genomic_DNA"/>
</dbReference>
<reference evidence="2 3" key="1">
    <citation type="submission" date="2019-07" db="EMBL/GenBank/DDBJ databases">
        <title>Whole genome shotgun sequence of Sphingobacterium mizutaii NBRC 14946.</title>
        <authorList>
            <person name="Hosoyama A."/>
            <person name="Uohara A."/>
            <person name="Ohji S."/>
            <person name="Ichikawa N."/>
        </authorList>
    </citation>
    <scope>NUCLEOTIDE SEQUENCE [LARGE SCALE GENOMIC DNA]</scope>
    <source>
        <strain evidence="2 3">NBRC 14946</strain>
    </source>
</reference>